<dbReference type="OrthoDB" id="10254008at2759"/>
<organism evidence="3 4">
    <name type="scientific">Naegleria fowleri</name>
    <name type="common">Brain eating amoeba</name>
    <dbReference type="NCBI Taxonomy" id="5763"/>
    <lineage>
        <taxon>Eukaryota</taxon>
        <taxon>Discoba</taxon>
        <taxon>Heterolobosea</taxon>
        <taxon>Tetramitia</taxon>
        <taxon>Eutetramitia</taxon>
        <taxon>Vahlkampfiidae</taxon>
        <taxon>Naegleria</taxon>
    </lineage>
</organism>
<dbReference type="AlphaFoldDB" id="A0A6A5CCE5"/>
<dbReference type="Proteomes" id="UP000444721">
    <property type="component" value="Unassembled WGS sequence"/>
</dbReference>
<proteinExistence type="predicted"/>
<feature type="region of interest" description="Disordered" evidence="1">
    <location>
        <begin position="553"/>
        <end position="588"/>
    </location>
</feature>
<protein>
    <recommendedName>
        <fullName evidence="2">SHOCT domain-containing protein</fullName>
    </recommendedName>
</protein>
<feature type="domain" description="SHOCT" evidence="2">
    <location>
        <begin position="589"/>
        <end position="616"/>
    </location>
</feature>
<dbReference type="InterPro" id="IPR018649">
    <property type="entry name" value="SHOCT"/>
</dbReference>
<evidence type="ECO:0000256" key="1">
    <source>
        <dbReference type="SAM" id="MobiDB-lite"/>
    </source>
</evidence>
<sequence>MSETLHFLFENIPASDKEPFVVKIGGNVVFTATTPQKNTSHTVQVTPSGLSAIHREFINFVIPQADIDELNQYDLTNRGYHFRVRVKKIGELSVLQGLNKNFEEENVILDDQRKFYVDEKTGEYTYKYNKPVYLADDYEKSPKAKIAKAIANSADFGSDSTRIWLHLSGIDASEEEPFEILDADQQDKNLFKSSKPIFKRKEVMLYVRKADPTAKSHVANLHIKIPTVGVDSVVDFDLTTLGTHILIAVLNEGSNVEIQQKTNKMFDEKFFNPVHYANAEREYKEKTRVKTTTKYDDDDDSAPTPQQVAKHGDSESLDEVTVTLYVNNIPASKKEPFTIYMNGDEFFKSEEEIPVTRTAILRATFDKPPRGEELIVEIRFKIDARDVDTKQQFNITKNGTFLFFGVEKAGDAERIQMKQQFNDTFGPQSSQQTATKSAASSSSEIIPVHFHLANINASAEKPFELFVNGQQIYKQTQDLGDKMAIVTGKLPKIDDLRIDLRAVAKADGLEEESELNITKYGNYLKIEISSDRSVIDITQADNADFDNATIVDSKKMPSKSSSSSTTTSKTPEKKTTTSQSSSSGGDYLDQLKKLGELRDAGILTEEEFQAKKKKILGL</sequence>
<dbReference type="VEuPathDB" id="AmoebaDB:NF0130790"/>
<evidence type="ECO:0000313" key="3">
    <source>
        <dbReference type="EMBL" id="KAF0984762.1"/>
    </source>
</evidence>
<dbReference type="OMA" id="PVHYANA"/>
<name>A0A6A5CCE5_NAEFO</name>
<gene>
    <name evidence="3" type="ORF">FDP41_000661</name>
</gene>
<keyword evidence="4" id="KW-1185">Reference proteome</keyword>
<dbReference type="VEuPathDB" id="AmoebaDB:NfTy_031050"/>
<evidence type="ECO:0000313" key="4">
    <source>
        <dbReference type="Proteomes" id="UP000444721"/>
    </source>
</evidence>
<reference evidence="3 4" key="1">
    <citation type="journal article" date="2019" name="Sci. Rep.">
        <title>Nanopore sequencing improves the draft genome of the human pathogenic amoeba Naegleria fowleri.</title>
        <authorList>
            <person name="Liechti N."/>
            <person name="Schurch N."/>
            <person name="Bruggmann R."/>
            <person name="Wittwer M."/>
        </authorList>
    </citation>
    <scope>NUCLEOTIDE SEQUENCE [LARGE SCALE GENOMIC DNA]</scope>
    <source>
        <strain evidence="3 4">ATCC 30894</strain>
    </source>
</reference>
<dbReference type="RefSeq" id="XP_044569475.1">
    <property type="nucleotide sequence ID" value="XM_044710264.1"/>
</dbReference>
<dbReference type="Pfam" id="PF09851">
    <property type="entry name" value="SHOCT"/>
    <property type="match status" value="1"/>
</dbReference>
<dbReference type="VEuPathDB" id="AmoebaDB:FDP41_000661"/>
<comment type="caution">
    <text evidence="3">The sequence shown here is derived from an EMBL/GenBank/DDBJ whole genome shotgun (WGS) entry which is preliminary data.</text>
</comment>
<dbReference type="GeneID" id="68107879"/>
<feature type="region of interest" description="Disordered" evidence="1">
    <location>
        <begin position="288"/>
        <end position="315"/>
    </location>
</feature>
<feature type="compositionally biased region" description="Low complexity" evidence="1">
    <location>
        <begin position="558"/>
        <end position="569"/>
    </location>
</feature>
<accession>A0A6A5CCE5</accession>
<evidence type="ECO:0000259" key="2">
    <source>
        <dbReference type="Pfam" id="PF09851"/>
    </source>
</evidence>
<dbReference type="EMBL" id="VFQX01000002">
    <property type="protein sequence ID" value="KAF0984762.1"/>
    <property type="molecule type" value="Genomic_DNA"/>
</dbReference>